<protein>
    <submittedName>
        <fullName evidence="3">Allantoicase</fullName>
        <ecNumber evidence="3">3.5.3.4</ecNumber>
    </submittedName>
</protein>
<proteinExistence type="inferred from homology"/>
<dbReference type="Gene3D" id="2.60.120.260">
    <property type="entry name" value="Galactose-binding domain-like"/>
    <property type="match status" value="2"/>
</dbReference>
<dbReference type="GO" id="GO:0004037">
    <property type="term" value="F:allantoicase activity"/>
    <property type="evidence" value="ECO:0007669"/>
    <property type="project" value="UniProtKB-EC"/>
</dbReference>
<feature type="domain" description="Allantoicase" evidence="2">
    <location>
        <begin position="18"/>
        <end position="168"/>
    </location>
</feature>
<evidence type="ECO:0000313" key="3">
    <source>
        <dbReference type="EMBL" id="VAV84664.1"/>
    </source>
</evidence>
<feature type="domain" description="Allantoicase" evidence="2">
    <location>
        <begin position="190"/>
        <end position="331"/>
    </location>
</feature>
<keyword evidence="3" id="KW-0378">Hydrolase</keyword>
<organism evidence="3">
    <name type="scientific">hydrothermal vent metagenome</name>
    <dbReference type="NCBI Taxonomy" id="652676"/>
    <lineage>
        <taxon>unclassified sequences</taxon>
        <taxon>metagenomes</taxon>
        <taxon>ecological metagenomes</taxon>
    </lineage>
</organism>
<evidence type="ECO:0000259" key="2">
    <source>
        <dbReference type="Pfam" id="PF03561"/>
    </source>
</evidence>
<accession>A0A3B0QSK4</accession>
<evidence type="ECO:0000256" key="1">
    <source>
        <dbReference type="ARBA" id="ARBA00009242"/>
    </source>
</evidence>
<sequence length="332" mass="37810">MLEDKLKKYTDLASEKIGGQVLYATDDFFAEKENLIKEGRGIFIPDKYTDHGKWMDGWESRRKRTPGHDWAIIKLGAEGIIKGFDIDTNHFLGNHPPFASVEAINLGNENLFWSKADELDWEEVLPKSPLEPGSQHFFEIDSDNVYTHVRLHIYPDGGVARFRVYGEVFKDWSRVNSEEIIDLALANNCGKALCCNDMFFSAMDNLIAPTTGKNMGDGWETKRNRTPNNEDWVTIKLGHQGIVNKIIVDTKHFKGNYPDACAIDACNSNNDEAVIDNKVQWFPLLEKQKLEADQMHHFESSMLNEHDAITHIKLKIYPDGGISRLRILGTIK</sequence>
<dbReference type="SUPFAM" id="SSF49785">
    <property type="entry name" value="Galactose-binding domain-like"/>
    <property type="match status" value="2"/>
</dbReference>
<dbReference type="NCBIfam" id="TIGR02961">
    <property type="entry name" value="allantoicase"/>
    <property type="match status" value="1"/>
</dbReference>
<reference evidence="3" key="1">
    <citation type="submission" date="2018-06" db="EMBL/GenBank/DDBJ databases">
        <authorList>
            <person name="Zhirakovskaya E."/>
        </authorList>
    </citation>
    <scope>NUCLEOTIDE SEQUENCE</scope>
</reference>
<dbReference type="Pfam" id="PF03561">
    <property type="entry name" value="Allantoicase"/>
    <property type="match status" value="2"/>
</dbReference>
<dbReference type="HAMAP" id="MF_00813">
    <property type="entry name" value="Allantoicase"/>
    <property type="match status" value="1"/>
</dbReference>
<dbReference type="GO" id="GO:0000256">
    <property type="term" value="P:allantoin catabolic process"/>
    <property type="evidence" value="ECO:0007669"/>
    <property type="project" value="InterPro"/>
</dbReference>
<dbReference type="AlphaFoldDB" id="A0A3B0QSK4"/>
<dbReference type="PANTHER" id="PTHR12045">
    <property type="entry name" value="ALLANTOICASE"/>
    <property type="match status" value="1"/>
</dbReference>
<dbReference type="PANTHER" id="PTHR12045:SF3">
    <property type="entry name" value="INACTIVE ALLANTOICASE-RELATED"/>
    <property type="match status" value="1"/>
</dbReference>
<dbReference type="InterPro" id="IPR008979">
    <property type="entry name" value="Galactose-bd-like_sf"/>
</dbReference>
<dbReference type="InterPro" id="IPR015908">
    <property type="entry name" value="Allantoicase_dom"/>
</dbReference>
<comment type="similarity">
    <text evidence="1">Belongs to the allantoicase family.</text>
</comment>
<name>A0A3B0QSK4_9ZZZZ</name>
<dbReference type="InterPro" id="IPR005164">
    <property type="entry name" value="Allantoicase"/>
</dbReference>
<dbReference type="EMBL" id="UOEB01000176">
    <property type="protein sequence ID" value="VAV84664.1"/>
    <property type="molecule type" value="Genomic_DNA"/>
</dbReference>
<gene>
    <name evidence="3" type="ORF">MNBD_BACTEROID02-1505</name>
</gene>
<dbReference type="EC" id="3.5.3.4" evidence="3"/>
<dbReference type="PIRSF" id="PIRSF016516">
    <property type="entry name" value="Allantoicase"/>
    <property type="match status" value="1"/>
</dbReference>